<dbReference type="RefSeq" id="WP_111630940.1">
    <property type="nucleotide sequence ID" value="NZ_QLMC01000007.1"/>
</dbReference>
<proteinExistence type="predicted"/>
<dbReference type="InterPro" id="IPR019999">
    <property type="entry name" value="Anth_synth_I-like"/>
</dbReference>
<sequence>MGISASRHERTILLESTGSEPVDFWLKKALHWAIRQSDHVVFFSNNSAYLPGFSLPYAAFPNRLAVGVYKTVAFSPHTDPFDTLYHHHQQHPDFLVGYFGYDLKNRIESLESRHPNALGFPDVYFFQPLHLIDFDRNRMTVRSWGNPDQVIDEITASPLHRRNPPASSASRVRETVRCRVSPEEYRQTVRKIQQDIIDGTVYELNYCMEFFLENTRLDPLSVYDQLTERSPMPFSHFQRIGNHYVIGASPERFLKKTGNRLISQPIKGTIRRGTDPSDDERLRQQLRSSEKEQAENLMIVDLVRNDLARSAETGTVQVDELFGIYPFRQLFQMISTVSATLRADLPFTTAIKNAFPMGSMTGAPKVRAMELIDQYEASRRGLYSGAAGFITPEGDFDLNVVIRSIFYNSSTGDASFSVGSAITYDADPQQEYEECLLKADAILSVLQEAAS</sequence>
<dbReference type="PRINTS" id="PR00095">
    <property type="entry name" value="ANTSNTHASEI"/>
</dbReference>
<evidence type="ECO:0000259" key="1">
    <source>
        <dbReference type="Pfam" id="PF00425"/>
    </source>
</evidence>
<dbReference type="InterPro" id="IPR015890">
    <property type="entry name" value="Chorismate_C"/>
</dbReference>
<feature type="domain" description="Chorismate-utilising enzyme C-terminal" evidence="1">
    <location>
        <begin position="182"/>
        <end position="438"/>
    </location>
</feature>
<evidence type="ECO:0000313" key="3">
    <source>
        <dbReference type="EMBL" id="RAJ92605.1"/>
    </source>
</evidence>
<accession>A0A327WLH2</accession>
<comment type="caution">
    <text evidence="3">The sequence shown here is derived from an EMBL/GenBank/DDBJ whole genome shotgun (WGS) entry which is preliminary data.</text>
</comment>
<evidence type="ECO:0000313" key="4">
    <source>
        <dbReference type="Proteomes" id="UP000248790"/>
    </source>
</evidence>
<dbReference type="Proteomes" id="UP000248790">
    <property type="component" value="Unassembled WGS sequence"/>
</dbReference>
<dbReference type="Pfam" id="PF04715">
    <property type="entry name" value="Anth_synt_I_N"/>
    <property type="match status" value="1"/>
</dbReference>
<dbReference type="PANTHER" id="PTHR11236">
    <property type="entry name" value="AMINOBENZOATE/ANTHRANILATE SYNTHASE"/>
    <property type="match status" value="1"/>
</dbReference>
<evidence type="ECO:0000259" key="2">
    <source>
        <dbReference type="Pfam" id="PF04715"/>
    </source>
</evidence>
<dbReference type="Pfam" id="PF00425">
    <property type="entry name" value="Chorismate_bind"/>
    <property type="match status" value="1"/>
</dbReference>
<dbReference type="InterPro" id="IPR006805">
    <property type="entry name" value="Anth_synth_I_N"/>
</dbReference>
<dbReference type="PANTHER" id="PTHR11236:SF9">
    <property type="entry name" value="ANTHRANILATE SYNTHASE COMPONENT 1"/>
    <property type="match status" value="1"/>
</dbReference>
<feature type="domain" description="Anthranilate synthase component I N-terminal" evidence="2">
    <location>
        <begin position="90"/>
        <end position="138"/>
    </location>
</feature>
<dbReference type="AlphaFoldDB" id="A0A327WLH2"/>
<protein>
    <submittedName>
        <fullName evidence="3">Para-aminobenzoate synthetase component 1</fullName>
    </submittedName>
</protein>
<organism evidence="3 4">
    <name type="scientific">Larkinella arboricola</name>
    <dbReference type="NCBI Taxonomy" id="643671"/>
    <lineage>
        <taxon>Bacteria</taxon>
        <taxon>Pseudomonadati</taxon>
        <taxon>Bacteroidota</taxon>
        <taxon>Cytophagia</taxon>
        <taxon>Cytophagales</taxon>
        <taxon>Spirosomataceae</taxon>
        <taxon>Larkinella</taxon>
    </lineage>
</organism>
<dbReference type="InterPro" id="IPR005801">
    <property type="entry name" value="ADC_synthase"/>
</dbReference>
<gene>
    <name evidence="3" type="ORF">LX87_04935</name>
</gene>
<dbReference type="GO" id="GO:0000162">
    <property type="term" value="P:L-tryptophan biosynthetic process"/>
    <property type="evidence" value="ECO:0007669"/>
    <property type="project" value="TreeGrafter"/>
</dbReference>
<dbReference type="EMBL" id="QLMC01000007">
    <property type="protein sequence ID" value="RAJ92605.1"/>
    <property type="molecule type" value="Genomic_DNA"/>
</dbReference>
<dbReference type="Gene3D" id="3.60.120.10">
    <property type="entry name" value="Anthranilate synthase"/>
    <property type="match status" value="1"/>
</dbReference>
<keyword evidence="4" id="KW-1185">Reference proteome</keyword>
<dbReference type="SUPFAM" id="SSF56322">
    <property type="entry name" value="ADC synthase"/>
    <property type="match status" value="1"/>
</dbReference>
<dbReference type="OrthoDB" id="9803598at2"/>
<name>A0A327WLH2_LARAB</name>
<reference evidence="3 4" key="1">
    <citation type="submission" date="2018-06" db="EMBL/GenBank/DDBJ databases">
        <title>Genomic Encyclopedia of Archaeal and Bacterial Type Strains, Phase II (KMG-II): from individual species to whole genera.</title>
        <authorList>
            <person name="Goeker M."/>
        </authorList>
    </citation>
    <scope>NUCLEOTIDE SEQUENCE [LARGE SCALE GENOMIC DNA]</scope>
    <source>
        <strain evidence="3 4">DSM 21851</strain>
    </source>
</reference>